<reference evidence="2" key="2">
    <citation type="submission" date="2020-07" db="EMBL/GenBank/DDBJ databases">
        <title>Draft genome sequence of Lactobacillus helveticus strain JCM 1062.</title>
        <authorList>
            <person name="Endo A."/>
            <person name="Maeno S."/>
            <person name="Kido Y."/>
        </authorList>
    </citation>
    <scope>NUCLEOTIDE SEQUENCE</scope>
    <source>
        <strain evidence="2">JCM 1062</strain>
    </source>
</reference>
<gene>
    <name evidence="1" type="ORF">BC335_1865</name>
    <name evidence="2" type="ORF">LHEJCM1062_16170</name>
</gene>
<keyword evidence="1" id="KW-0067">ATP-binding</keyword>
<evidence type="ECO:0000313" key="1">
    <source>
        <dbReference type="EMBL" id="AYE62245.1"/>
    </source>
</evidence>
<evidence type="ECO:0000313" key="3">
    <source>
        <dbReference type="Proteomes" id="UP000267794"/>
    </source>
</evidence>
<keyword evidence="1" id="KW-0547">Nucleotide-binding</keyword>
<evidence type="ECO:0000313" key="2">
    <source>
        <dbReference type="EMBL" id="GFP13745.1"/>
    </source>
</evidence>
<dbReference type="Proteomes" id="UP000267794">
    <property type="component" value="Chromosome"/>
</dbReference>
<name>A0A386RG21_LACHE</name>
<proteinExistence type="predicted"/>
<sequence>MFPETRHFSAGVVHPKEVPGIDKYDQYLPKELLRKEFAYSVLDIQEMKRCVKQMANTIWYNGNILKRKENINA</sequence>
<reference evidence="1 3" key="1">
    <citation type="submission" date="2016-10" db="EMBL/GenBank/DDBJ databases">
        <title>Complete genomic sequencing of Lactobacillus helveticus LH99 and comparative genome analysis.</title>
        <authorList>
            <person name="Li N."/>
            <person name="You C."/>
            <person name="Liu Z."/>
        </authorList>
    </citation>
    <scope>NUCLEOTIDE SEQUENCE [LARGE SCALE GENOMIC DNA]</scope>
    <source>
        <strain evidence="1 3">LH99</strain>
    </source>
</reference>
<organism evidence="1 3">
    <name type="scientific">Lactobacillus helveticus</name>
    <name type="common">Lactobacillus suntoryeus</name>
    <dbReference type="NCBI Taxonomy" id="1587"/>
    <lineage>
        <taxon>Bacteria</taxon>
        <taxon>Bacillati</taxon>
        <taxon>Bacillota</taxon>
        <taxon>Bacilli</taxon>
        <taxon>Lactobacillales</taxon>
        <taxon>Lactobacillaceae</taxon>
        <taxon>Lactobacillus</taxon>
    </lineage>
</organism>
<dbReference type="AlphaFoldDB" id="A0A386RG21"/>
<dbReference type="EMBL" id="CP017982">
    <property type="protein sequence ID" value="AYE62245.1"/>
    <property type="molecule type" value="Genomic_DNA"/>
</dbReference>
<dbReference type="EMBL" id="BLYV01000349">
    <property type="protein sequence ID" value="GFP13745.1"/>
    <property type="molecule type" value="Genomic_DNA"/>
</dbReference>
<protein>
    <submittedName>
        <fullName evidence="1">ATP-dependent helicase</fullName>
    </submittedName>
</protein>
<keyword evidence="1" id="KW-0378">Hydrolase</keyword>
<keyword evidence="1" id="KW-0347">Helicase</keyword>
<dbReference type="GO" id="GO:0004386">
    <property type="term" value="F:helicase activity"/>
    <property type="evidence" value="ECO:0007669"/>
    <property type="project" value="UniProtKB-KW"/>
</dbReference>
<dbReference type="Proteomes" id="UP000630086">
    <property type="component" value="Unassembled WGS sequence"/>
</dbReference>
<accession>A0A386RG21</accession>